<name>D4DV36_NEIEG</name>
<proteinExistence type="predicted"/>
<dbReference type="AlphaFoldDB" id="D4DV36"/>
<evidence type="ECO:0000256" key="2">
    <source>
        <dbReference type="SAM" id="MobiDB-lite"/>
    </source>
</evidence>
<accession>D4DV36</accession>
<evidence type="ECO:0000259" key="3">
    <source>
        <dbReference type="Pfam" id="PF13511"/>
    </source>
</evidence>
<evidence type="ECO:0000313" key="5">
    <source>
        <dbReference type="Proteomes" id="UP000005536"/>
    </source>
</evidence>
<gene>
    <name evidence="4" type="ORF">NEIELOOT_02952</name>
</gene>
<evidence type="ECO:0000313" key="4">
    <source>
        <dbReference type="EMBL" id="EFE48313.1"/>
    </source>
</evidence>
<comment type="caution">
    <text evidence="4">The sequence shown here is derived from an EMBL/GenBank/DDBJ whole genome shotgun (WGS) entry which is preliminary data.</text>
</comment>
<dbReference type="STRING" id="546263.NELON_09565"/>
<reference evidence="4 5" key="1">
    <citation type="submission" date="2010-02" db="EMBL/GenBank/DDBJ databases">
        <authorList>
            <person name="Weinstock G."/>
            <person name="Sodergren E."/>
            <person name="Clifton S."/>
            <person name="Fulton L."/>
            <person name="Fulton B."/>
            <person name="Courtney L."/>
            <person name="Fronick C."/>
            <person name="Harrison M."/>
            <person name="Strong C."/>
            <person name="Farmer C."/>
            <person name="Delahaunty K."/>
            <person name="Markovic C."/>
            <person name="Hall O."/>
            <person name="Minx P."/>
            <person name="Tomlinson C."/>
            <person name="Mitreva M."/>
            <person name="Nelson J."/>
            <person name="Hou S."/>
            <person name="Wollam A."/>
            <person name="Pepin K.H."/>
            <person name="Johnson M."/>
            <person name="Bhonagiri V."/>
            <person name="Zhang X."/>
            <person name="Suruliraj S."/>
            <person name="Warren W."/>
            <person name="Chinwalla A."/>
            <person name="Mardis E.R."/>
            <person name="Wilson R.K."/>
        </authorList>
    </citation>
    <scope>NUCLEOTIDE SEQUENCE [LARGE SCALE GENOMIC DNA]</scope>
    <source>
        <strain evidence="4 5">ATCC 29315</strain>
    </source>
</reference>
<keyword evidence="1" id="KW-0175">Coiled coil</keyword>
<organism evidence="4 5">
    <name type="scientific">Neisseria elongata subsp. glycolytica ATCC 29315</name>
    <dbReference type="NCBI Taxonomy" id="546263"/>
    <lineage>
        <taxon>Bacteria</taxon>
        <taxon>Pseudomonadati</taxon>
        <taxon>Pseudomonadota</taxon>
        <taxon>Betaproteobacteria</taxon>
        <taxon>Neisseriales</taxon>
        <taxon>Neisseriaceae</taxon>
        <taxon>Neisseria</taxon>
    </lineage>
</organism>
<dbReference type="Pfam" id="PF13511">
    <property type="entry name" value="DUF4124"/>
    <property type="match status" value="1"/>
</dbReference>
<dbReference type="EMBL" id="ADBF01000256">
    <property type="protein sequence ID" value="EFE48313.1"/>
    <property type="molecule type" value="Genomic_DNA"/>
</dbReference>
<dbReference type="Proteomes" id="UP000005536">
    <property type="component" value="Unassembled WGS sequence"/>
</dbReference>
<protein>
    <recommendedName>
        <fullName evidence="3">DUF4124 domain-containing protein</fullName>
    </recommendedName>
</protein>
<feature type="region of interest" description="Disordered" evidence="2">
    <location>
        <begin position="62"/>
        <end position="115"/>
    </location>
</feature>
<feature type="coiled-coil region" evidence="1">
    <location>
        <begin position="124"/>
        <end position="172"/>
    </location>
</feature>
<feature type="compositionally biased region" description="Polar residues" evidence="2">
    <location>
        <begin position="104"/>
        <end position="113"/>
    </location>
</feature>
<dbReference type="InterPro" id="IPR025392">
    <property type="entry name" value="DUF4124"/>
</dbReference>
<feature type="domain" description="DUF4124" evidence="3">
    <location>
        <begin position="40"/>
        <end position="87"/>
    </location>
</feature>
<feature type="compositionally biased region" description="Polar residues" evidence="2">
    <location>
        <begin position="62"/>
        <end position="78"/>
    </location>
</feature>
<evidence type="ECO:0000256" key="1">
    <source>
        <dbReference type="SAM" id="Coils"/>
    </source>
</evidence>
<feature type="compositionally biased region" description="Low complexity" evidence="2">
    <location>
        <begin position="82"/>
        <end position="97"/>
    </location>
</feature>
<sequence length="178" mass="19132">MAGDCCRQPDYLPDFAAGLVFLVLTDTTKGNRMKHITLAALMLAAMLPAQAAVYACKDASGRTTYTQDPRGKNCQTSDLGRPSVYSSVKPSSGSTTYAPRQTAYEGSSASGGQTVAGGINNEQIAAAQQRLQNAKQALEEGRKVRYGNERNYAKYLERISGLENAVKQAETELNNLSK</sequence>